<keyword evidence="2" id="KW-0418">Kinase</keyword>
<evidence type="ECO:0000259" key="1">
    <source>
        <dbReference type="Pfam" id="PF07475"/>
    </source>
</evidence>
<gene>
    <name evidence="2" type="primary">hprK</name>
    <name evidence="2" type="ORF">BN961_04069</name>
</gene>
<evidence type="ECO:0000313" key="3">
    <source>
        <dbReference type="Proteomes" id="UP000035762"/>
    </source>
</evidence>
<dbReference type="InterPro" id="IPR011104">
    <property type="entry name" value="Hpr_kin/Pase_C"/>
</dbReference>
<dbReference type="GO" id="GO:0005524">
    <property type="term" value="F:ATP binding"/>
    <property type="evidence" value="ECO:0007669"/>
    <property type="project" value="InterPro"/>
</dbReference>
<dbReference type="OrthoDB" id="8326226at2"/>
<dbReference type="InterPro" id="IPR027417">
    <property type="entry name" value="P-loop_NTPase"/>
</dbReference>
<dbReference type="AlphaFoldDB" id="A0A090MWF8"/>
<dbReference type="RefSeq" id="WP_048758215.1">
    <property type="nucleotide sequence ID" value="NZ_CCAZ020000004.1"/>
</dbReference>
<dbReference type="CDD" id="cd01918">
    <property type="entry name" value="HprK_C"/>
    <property type="match status" value="1"/>
</dbReference>
<reference evidence="2 3" key="1">
    <citation type="journal article" date="2014" name="Genome Announc.">
        <title>Genome Sequence of Afipia felis Strain 76713, Isolated in Hospital Water Using an Amoeba Co-Culture Procedure.</title>
        <authorList>
            <person name="Benamar S."/>
            <person name="La Scola B."/>
            <person name="Croce O."/>
        </authorList>
    </citation>
    <scope>NUCLEOTIDE SEQUENCE [LARGE SCALE GENOMIC DNA]</scope>
    <source>
        <strain evidence="2 3">76713</strain>
    </source>
</reference>
<dbReference type="EMBL" id="CCAZ020000004">
    <property type="protein sequence ID" value="CEG10629.1"/>
    <property type="molecule type" value="Genomic_DNA"/>
</dbReference>
<accession>A0A090MWF8</accession>
<dbReference type="GO" id="GO:0000155">
    <property type="term" value="F:phosphorelay sensor kinase activity"/>
    <property type="evidence" value="ECO:0007669"/>
    <property type="project" value="InterPro"/>
</dbReference>
<dbReference type="STRING" id="1035.BN961_04069"/>
<protein>
    <submittedName>
        <fullName evidence="2">HPr kinase/phosphorylase</fullName>
    </submittedName>
</protein>
<organism evidence="2 3">
    <name type="scientific">Afipia felis</name>
    <name type="common">Cat scratch disease bacillus</name>
    <dbReference type="NCBI Taxonomy" id="1035"/>
    <lineage>
        <taxon>Bacteria</taxon>
        <taxon>Pseudomonadati</taxon>
        <taxon>Pseudomonadota</taxon>
        <taxon>Alphaproteobacteria</taxon>
        <taxon>Hyphomicrobiales</taxon>
        <taxon>Nitrobacteraceae</taxon>
        <taxon>Afipia</taxon>
    </lineage>
</organism>
<proteinExistence type="predicted"/>
<comment type="caution">
    <text evidence="2">The sequence shown here is derived from an EMBL/GenBank/DDBJ whole genome shotgun (WGS) entry which is preliminary data.</text>
</comment>
<keyword evidence="3" id="KW-1185">Reference proteome</keyword>
<sequence length="147" mass="15384">MTPPPASVHASAVCVGEQAILIRGASGTGKSRLTLDLILAGRTGVIAETLLIGDDRVRLDTRDGRLFAHAVPELEGMIEIRGLGIRRCAFVPEAAVALVVDLAAPDAVRLPSPERLKTLISGVELPRIPVAAGKNPLPLVLGFLTTN</sequence>
<name>A0A090MWF8_AFIFE</name>
<feature type="domain" description="HPr kinase/phosphorylase C-terminal" evidence="1">
    <location>
        <begin position="6"/>
        <end position="105"/>
    </location>
</feature>
<evidence type="ECO:0000313" key="2">
    <source>
        <dbReference type="EMBL" id="CEG10629.1"/>
    </source>
</evidence>
<keyword evidence="2" id="KW-0808">Transferase</keyword>
<dbReference type="Proteomes" id="UP000035762">
    <property type="component" value="Unassembled WGS sequence"/>
</dbReference>
<dbReference type="SUPFAM" id="SSF53795">
    <property type="entry name" value="PEP carboxykinase-like"/>
    <property type="match status" value="1"/>
</dbReference>
<dbReference type="GO" id="GO:0006109">
    <property type="term" value="P:regulation of carbohydrate metabolic process"/>
    <property type="evidence" value="ECO:0007669"/>
    <property type="project" value="InterPro"/>
</dbReference>
<dbReference type="Pfam" id="PF07475">
    <property type="entry name" value="Hpr_kinase_C"/>
    <property type="match status" value="1"/>
</dbReference>
<dbReference type="Gene3D" id="3.40.50.300">
    <property type="entry name" value="P-loop containing nucleotide triphosphate hydrolases"/>
    <property type="match status" value="1"/>
</dbReference>